<gene>
    <name evidence="5" type="ORF">HNY73_016947</name>
</gene>
<sequence length="444" mass="50455">MPVKIYVGNYPSSFKQDDVLNLFQDYEGIELVGFFKNKKKCYSFLHCIDEHQLVEIVTNLNAIDVCGRNLIVRAADENFQKQIEESILKYDVGNYHPKDTSGLNSSTSMYENTGNDAYSKARSSKQSLSSQMTTSDSKNTYSKNYQMGASAFHSNVPIIYDNDKRIAKQNKSTSNSYENHNYFSQISESDYSSQQNNRSVENSFGGCRAKGAGSYQNVSESERKKPDLNINPQEAFSKSKTDTSVHYKTIGERFESYKTDSARNRQSPLNASHQTSNFREGYHARNRNTNEYSLDAVQIGSYQTDSMYNRENSSVAGYQTTNLREQYENYDKNISDCSLETVNSKSSSQQYENLSYISVMNFPLYLPTRNLYELFSDFNPLKVLIVCNKPRVDKAPTEAIICFENDKDATNAILTLDNTVYRGRVLLVTDAVDMSLVSELLSII</sequence>
<feature type="compositionally biased region" description="Polar residues" evidence="3">
    <location>
        <begin position="188"/>
        <end position="202"/>
    </location>
</feature>
<feature type="region of interest" description="Disordered" evidence="3">
    <location>
        <begin position="101"/>
        <end position="141"/>
    </location>
</feature>
<feature type="domain" description="RRM" evidence="4">
    <location>
        <begin position="3"/>
        <end position="77"/>
    </location>
</feature>
<reference evidence="5" key="2">
    <citation type="submission" date="2020-06" db="EMBL/GenBank/DDBJ databases">
        <authorList>
            <person name="Sheffer M."/>
        </authorList>
    </citation>
    <scope>NUCLEOTIDE SEQUENCE</scope>
</reference>
<dbReference type="GO" id="GO:0071011">
    <property type="term" value="C:precatalytic spliceosome"/>
    <property type="evidence" value="ECO:0007669"/>
    <property type="project" value="TreeGrafter"/>
</dbReference>
<dbReference type="GO" id="GO:0005686">
    <property type="term" value="C:U2 snRNP"/>
    <property type="evidence" value="ECO:0007669"/>
    <property type="project" value="TreeGrafter"/>
</dbReference>
<dbReference type="CDD" id="cd00590">
    <property type="entry name" value="RRM_SF"/>
    <property type="match status" value="1"/>
</dbReference>
<accession>A0A8T0EK23</accession>
<protein>
    <recommendedName>
        <fullName evidence="4">RRM domain-containing protein</fullName>
    </recommendedName>
</protein>
<keyword evidence="1 2" id="KW-0694">RNA-binding</keyword>
<comment type="caution">
    <text evidence="5">The sequence shown here is derived from an EMBL/GenBank/DDBJ whole genome shotgun (WGS) entry which is preliminary data.</text>
</comment>
<dbReference type="SMART" id="SM00360">
    <property type="entry name" value="RRM"/>
    <property type="match status" value="2"/>
</dbReference>
<feature type="compositionally biased region" description="Polar residues" evidence="3">
    <location>
        <begin position="101"/>
        <end position="116"/>
    </location>
</feature>
<evidence type="ECO:0000256" key="2">
    <source>
        <dbReference type="PROSITE-ProRule" id="PRU00176"/>
    </source>
</evidence>
<feature type="region of interest" description="Disordered" evidence="3">
    <location>
        <begin position="188"/>
        <end position="243"/>
    </location>
</feature>
<dbReference type="GO" id="GO:0000398">
    <property type="term" value="P:mRNA splicing, via spliceosome"/>
    <property type="evidence" value="ECO:0007669"/>
    <property type="project" value="TreeGrafter"/>
</dbReference>
<feature type="domain" description="RRM" evidence="4">
    <location>
        <begin position="355"/>
        <end position="433"/>
    </location>
</feature>
<evidence type="ECO:0000256" key="3">
    <source>
        <dbReference type="SAM" id="MobiDB-lite"/>
    </source>
</evidence>
<proteinExistence type="predicted"/>
<dbReference type="InterPro" id="IPR035979">
    <property type="entry name" value="RBD_domain_sf"/>
</dbReference>
<dbReference type="Gene3D" id="3.30.70.330">
    <property type="match status" value="2"/>
</dbReference>
<dbReference type="Pfam" id="PF00076">
    <property type="entry name" value="RRM_1"/>
    <property type="match status" value="1"/>
</dbReference>
<evidence type="ECO:0000256" key="1">
    <source>
        <dbReference type="ARBA" id="ARBA00022884"/>
    </source>
</evidence>
<dbReference type="PROSITE" id="PS50102">
    <property type="entry name" value="RRM"/>
    <property type="match status" value="2"/>
</dbReference>
<dbReference type="GO" id="GO:0071013">
    <property type="term" value="C:catalytic step 2 spliceosome"/>
    <property type="evidence" value="ECO:0007669"/>
    <property type="project" value="TreeGrafter"/>
</dbReference>
<feature type="region of interest" description="Disordered" evidence="3">
    <location>
        <begin position="256"/>
        <end position="279"/>
    </location>
</feature>
<dbReference type="InterPro" id="IPR000504">
    <property type="entry name" value="RRM_dom"/>
</dbReference>
<dbReference type="PANTHER" id="PTHR45880:SF1">
    <property type="entry name" value="RNA-BINDING MOTIF PROTEIN, X-LINKED 2"/>
    <property type="match status" value="1"/>
</dbReference>
<evidence type="ECO:0000313" key="5">
    <source>
        <dbReference type="EMBL" id="KAF8774393.1"/>
    </source>
</evidence>
<keyword evidence="6" id="KW-1185">Reference proteome</keyword>
<evidence type="ECO:0000313" key="6">
    <source>
        <dbReference type="Proteomes" id="UP000807504"/>
    </source>
</evidence>
<dbReference type="GO" id="GO:0003723">
    <property type="term" value="F:RNA binding"/>
    <property type="evidence" value="ECO:0007669"/>
    <property type="project" value="UniProtKB-UniRule"/>
</dbReference>
<organism evidence="5 6">
    <name type="scientific">Argiope bruennichi</name>
    <name type="common">Wasp spider</name>
    <name type="synonym">Aranea bruennichi</name>
    <dbReference type="NCBI Taxonomy" id="94029"/>
    <lineage>
        <taxon>Eukaryota</taxon>
        <taxon>Metazoa</taxon>
        <taxon>Ecdysozoa</taxon>
        <taxon>Arthropoda</taxon>
        <taxon>Chelicerata</taxon>
        <taxon>Arachnida</taxon>
        <taxon>Araneae</taxon>
        <taxon>Araneomorphae</taxon>
        <taxon>Entelegynae</taxon>
        <taxon>Araneoidea</taxon>
        <taxon>Araneidae</taxon>
        <taxon>Argiope</taxon>
    </lineage>
</organism>
<dbReference type="EMBL" id="JABXBU010002227">
    <property type="protein sequence ID" value="KAF8774393.1"/>
    <property type="molecule type" value="Genomic_DNA"/>
</dbReference>
<feature type="compositionally biased region" description="Polar residues" evidence="3">
    <location>
        <begin position="264"/>
        <end position="278"/>
    </location>
</feature>
<feature type="compositionally biased region" description="Low complexity" evidence="3">
    <location>
        <begin position="120"/>
        <end position="135"/>
    </location>
</feature>
<dbReference type="InterPro" id="IPR051847">
    <property type="entry name" value="RNA_proc/Spliceosome_comp"/>
</dbReference>
<dbReference type="PANTHER" id="PTHR45880">
    <property type="entry name" value="RNA-BINDING MOTIF PROTEIN, X-LINKED 2"/>
    <property type="match status" value="1"/>
</dbReference>
<reference evidence="5" key="1">
    <citation type="journal article" date="2020" name="bioRxiv">
        <title>Chromosome-level reference genome of the European wasp spider Argiope bruennichi: a resource for studies on range expansion and evolutionary adaptation.</title>
        <authorList>
            <person name="Sheffer M.M."/>
            <person name="Hoppe A."/>
            <person name="Krehenwinkel H."/>
            <person name="Uhl G."/>
            <person name="Kuss A.W."/>
            <person name="Jensen L."/>
            <person name="Jensen C."/>
            <person name="Gillespie R.G."/>
            <person name="Hoff K.J."/>
            <person name="Prost S."/>
        </authorList>
    </citation>
    <scope>NUCLEOTIDE SEQUENCE</scope>
</reference>
<dbReference type="AlphaFoldDB" id="A0A8T0EK23"/>
<dbReference type="InterPro" id="IPR012677">
    <property type="entry name" value="Nucleotide-bd_a/b_plait_sf"/>
</dbReference>
<dbReference type="Proteomes" id="UP000807504">
    <property type="component" value="Unassembled WGS sequence"/>
</dbReference>
<evidence type="ECO:0000259" key="4">
    <source>
        <dbReference type="PROSITE" id="PS50102"/>
    </source>
</evidence>
<name>A0A8T0EK23_ARGBR</name>
<dbReference type="SUPFAM" id="SSF54928">
    <property type="entry name" value="RNA-binding domain, RBD"/>
    <property type="match status" value="1"/>
</dbReference>